<evidence type="ECO:0000256" key="5">
    <source>
        <dbReference type="ARBA" id="ARBA00023251"/>
    </source>
</evidence>
<dbReference type="PROSITE" id="PS00211">
    <property type="entry name" value="ABC_TRANSPORTER_1"/>
    <property type="match status" value="1"/>
</dbReference>
<keyword evidence="4 8" id="KW-0067">ATP-binding</keyword>
<dbReference type="RefSeq" id="WP_395123664.1">
    <property type="nucleotide sequence ID" value="NZ_JBIMSN010000026.1"/>
</dbReference>
<organism evidence="8 9">
    <name type="scientific">Antrihabitans spumae</name>
    <dbReference type="NCBI Taxonomy" id="3373370"/>
    <lineage>
        <taxon>Bacteria</taxon>
        <taxon>Bacillati</taxon>
        <taxon>Actinomycetota</taxon>
        <taxon>Actinomycetes</taxon>
        <taxon>Mycobacteriales</taxon>
        <taxon>Nocardiaceae</taxon>
        <taxon>Antrihabitans</taxon>
    </lineage>
</organism>
<keyword evidence="10" id="KW-1185">Reference proteome</keyword>
<dbReference type="InterPro" id="IPR003593">
    <property type="entry name" value="AAA+_ATPase"/>
</dbReference>
<dbReference type="InterPro" id="IPR017871">
    <property type="entry name" value="ABC_transporter-like_CS"/>
</dbReference>
<dbReference type="InterPro" id="IPR027417">
    <property type="entry name" value="P-loop_NTPase"/>
</dbReference>
<dbReference type="Pfam" id="PF00005">
    <property type="entry name" value="ABC_tran"/>
    <property type="match status" value="1"/>
</dbReference>
<gene>
    <name evidence="8" type="ORF">ACHIPV_04825</name>
    <name evidence="7" type="ORF">ACHIRB_07205</name>
</gene>
<evidence type="ECO:0000313" key="9">
    <source>
        <dbReference type="Proteomes" id="UP001609176"/>
    </source>
</evidence>
<dbReference type="PROSITE" id="PS50893">
    <property type="entry name" value="ABC_TRANSPORTER_2"/>
    <property type="match status" value="1"/>
</dbReference>
<keyword evidence="3" id="KW-0547">Nucleotide-binding</keyword>
<dbReference type="InterPro" id="IPR050763">
    <property type="entry name" value="ABC_transporter_ATP-binding"/>
</dbReference>
<name>A0ABW7KFU8_9NOCA</name>
<evidence type="ECO:0000313" key="10">
    <source>
        <dbReference type="Proteomes" id="UP001609219"/>
    </source>
</evidence>
<reference evidence="9 10" key="1">
    <citation type="submission" date="2024-10" db="EMBL/GenBank/DDBJ databases">
        <authorList>
            <person name="Riesco R."/>
        </authorList>
    </citation>
    <scope>NUCLEOTIDE SEQUENCE [LARGE SCALE GENOMIC DNA]</scope>
    <source>
        <strain evidence="8 9">NCIMB 15448</strain>
        <strain evidence="7 10">NCIMB 15450</strain>
    </source>
</reference>
<proteinExistence type="predicted"/>
<protein>
    <submittedName>
        <fullName evidence="8">ABC transporter ATP-binding protein</fullName>
    </submittedName>
</protein>
<dbReference type="Proteomes" id="UP001609219">
    <property type="component" value="Unassembled WGS sequence"/>
</dbReference>
<evidence type="ECO:0000256" key="3">
    <source>
        <dbReference type="ARBA" id="ARBA00022741"/>
    </source>
</evidence>
<dbReference type="Gene3D" id="3.40.50.300">
    <property type="entry name" value="P-loop containing nucleotide triphosphate hydrolases"/>
    <property type="match status" value="1"/>
</dbReference>
<dbReference type="SMART" id="SM00382">
    <property type="entry name" value="AAA"/>
    <property type="match status" value="1"/>
</dbReference>
<dbReference type="GO" id="GO:0005524">
    <property type="term" value="F:ATP binding"/>
    <property type="evidence" value="ECO:0007669"/>
    <property type="project" value="UniProtKB-KW"/>
</dbReference>
<feature type="domain" description="ABC transporter" evidence="6">
    <location>
        <begin position="11"/>
        <end position="239"/>
    </location>
</feature>
<dbReference type="EMBL" id="JBIMSP010000005">
    <property type="protein sequence ID" value="MFH5241209.1"/>
    <property type="molecule type" value="Genomic_DNA"/>
</dbReference>
<dbReference type="InterPro" id="IPR003439">
    <property type="entry name" value="ABC_transporter-like_ATP-bd"/>
</dbReference>
<evidence type="ECO:0000256" key="4">
    <source>
        <dbReference type="ARBA" id="ARBA00022840"/>
    </source>
</evidence>
<evidence type="ECO:0000313" key="8">
    <source>
        <dbReference type="EMBL" id="MFH5241209.1"/>
    </source>
</evidence>
<evidence type="ECO:0000259" key="6">
    <source>
        <dbReference type="PROSITE" id="PS50893"/>
    </source>
</evidence>
<evidence type="ECO:0000313" key="7">
    <source>
        <dbReference type="EMBL" id="MFH5228364.1"/>
    </source>
</evidence>
<keyword evidence="5" id="KW-0046">Antibiotic resistance</keyword>
<dbReference type="CDD" id="cd03230">
    <property type="entry name" value="ABC_DR_subfamily_A"/>
    <property type="match status" value="1"/>
</dbReference>
<dbReference type="PANTHER" id="PTHR42711:SF17">
    <property type="entry name" value="ABC TRANSPORTER ATP-BINDING PROTEIN"/>
    <property type="match status" value="1"/>
</dbReference>
<dbReference type="PANTHER" id="PTHR42711">
    <property type="entry name" value="ABC TRANSPORTER ATP-BINDING PROTEIN"/>
    <property type="match status" value="1"/>
</dbReference>
<accession>A0ABW7KFU8</accession>
<comment type="caution">
    <text evidence="8">The sequence shown here is derived from an EMBL/GenBank/DDBJ whole genome shotgun (WGS) entry which is preliminary data.</text>
</comment>
<keyword evidence="2" id="KW-0813">Transport</keyword>
<dbReference type="EMBL" id="JBIMSN010000026">
    <property type="protein sequence ID" value="MFH5228364.1"/>
    <property type="molecule type" value="Genomic_DNA"/>
</dbReference>
<dbReference type="Proteomes" id="UP001609176">
    <property type="component" value="Unassembled WGS sequence"/>
</dbReference>
<evidence type="ECO:0000256" key="2">
    <source>
        <dbReference type="ARBA" id="ARBA00022448"/>
    </source>
</evidence>
<evidence type="ECO:0000256" key="1">
    <source>
        <dbReference type="ARBA" id="ARBA00004202"/>
    </source>
</evidence>
<sequence length="333" mass="35536">MTRTGKNQPAVVLRNLHKTFAVGEGPGVRAVNGLDLTIEPGEIVAFLGPNGAGKTTTIDMLLGLTRPDEGEVSIFGRDPATAVASGLVSAVMQSGGLLKDLTVEETVRLVSALFVSPRPVSEVLARAGIADIATRMVGKCSGGQQQRLRFALALLPNPDLIVLDEPTTGMDVEGRREFWNAMREDSSRGRTVLFATHYLEEADAYADRIVLVSKGRIVADGSAAEIKNLASGRVVSATLPRVDQMRLLGIDGVDDVEVRGDRVLVRSNNSDAVARYLLNSTTATDIEIVSHNLEDAFITLTGDTLTGDTLTNVGARHDLVTAITNHRNGFHTT</sequence>
<dbReference type="SUPFAM" id="SSF52540">
    <property type="entry name" value="P-loop containing nucleoside triphosphate hydrolases"/>
    <property type="match status" value="1"/>
</dbReference>
<comment type="subcellular location">
    <subcellularLocation>
        <location evidence="1">Cell membrane</location>
        <topology evidence="1">Peripheral membrane protein</topology>
    </subcellularLocation>
</comment>